<evidence type="ECO:0000313" key="1">
    <source>
        <dbReference type="EMBL" id="KAJ9652723.1"/>
    </source>
</evidence>
<protein>
    <submittedName>
        <fullName evidence="1">Uncharacterized protein</fullName>
    </submittedName>
</protein>
<comment type="caution">
    <text evidence="1">The sequence shown here is derived from an EMBL/GenBank/DDBJ whole genome shotgun (WGS) entry which is preliminary data.</text>
</comment>
<proteinExistence type="predicted"/>
<name>A0ACC2ZYG1_9EURO</name>
<gene>
    <name evidence="1" type="ORF">H2198_008042</name>
</gene>
<accession>A0ACC2ZYG1</accession>
<reference evidence="1" key="1">
    <citation type="submission" date="2022-10" db="EMBL/GenBank/DDBJ databases">
        <title>Culturing micro-colonial fungi from biological soil crusts in the Mojave desert and describing Neophaeococcomyces mojavensis, and introducing the new genera and species Taxawa tesnikishii.</title>
        <authorList>
            <person name="Kurbessoian T."/>
            <person name="Stajich J.E."/>
        </authorList>
    </citation>
    <scope>NUCLEOTIDE SEQUENCE</scope>
    <source>
        <strain evidence="1">JES_112</strain>
    </source>
</reference>
<dbReference type="Proteomes" id="UP001172386">
    <property type="component" value="Unassembled WGS sequence"/>
</dbReference>
<sequence>MINSVTILHMTAHILVGDGVASGVKSVRSDIADIDVIDAEMVQVERFDVDKVGIEVADGGSSYVLEIPGVVRTVLRLEIDKYVDVSGMLQGVQSGGDEEDSLGRAV</sequence>
<keyword evidence="2" id="KW-1185">Reference proteome</keyword>
<dbReference type="EMBL" id="JAPDRQ010000185">
    <property type="protein sequence ID" value="KAJ9652723.1"/>
    <property type="molecule type" value="Genomic_DNA"/>
</dbReference>
<evidence type="ECO:0000313" key="2">
    <source>
        <dbReference type="Proteomes" id="UP001172386"/>
    </source>
</evidence>
<organism evidence="1 2">
    <name type="scientific">Neophaeococcomyces mojaviensis</name>
    <dbReference type="NCBI Taxonomy" id="3383035"/>
    <lineage>
        <taxon>Eukaryota</taxon>
        <taxon>Fungi</taxon>
        <taxon>Dikarya</taxon>
        <taxon>Ascomycota</taxon>
        <taxon>Pezizomycotina</taxon>
        <taxon>Eurotiomycetes</taxon>
        <taxon>Chaetothyriomycetidae</taxon>
        <taxon>Chaetothyriales</taxon>
        <taxon>Chaetothyriales incertae sedis</taxon>
        <taxon>Neophaeococcomyces</taxon>
    </lineage>
</organism>